<protein>
    <submittedName>
        <fullName evidence="1">Uncharacterized protein</fullName>
    </submittedName>
</protein>
<proteinExistence type="predicted"/>
<reference evidence="1" key="1">
    <citation type="submission" date="2018-10" db="EMBL/GenBank/DDBJ databases">
        <title>Hidden diversity of soil giant viruses.</title>
        <authorList>
            <person name="Schulz F."/>
            <person name="Alteio L."/>
            <person name="Goudeau D."/>
            <person name="Ryan E.M."/>
            <person name="Malmstrom R.R."/>
            <person name="Blanchard J."/>
            <person name="Woyke T."/>
        </authorList>
    </citation>
    <scope>NUCLEOTIDE SEQUENCE</scope>
    <source>
        <strain evidence="1">EDV1</strain>
    </source>
</reference>
<organism evidence="1">
    <name type="scientific">Edafosvirus sp</name>
    <dbReference type="NCBI Taxonomy" id="2487765"/>
    <lineage>
        <taxon>Viruses</taxon>
        <taxon>Varidnaviria</taxon>
        <taxon>Bamfordvirae</taxon>
        <taxon>Nucleocytoviricota</taxon>
        <taxon>Megaviricetes</taxon>
        <taxon>Imitervirales</taxon>
        <taxon>Mimiviridae</taxon>
        <taxon>Klosneuvirinae</taxon>
    </lineage>
</organism>
<accession>A0A3G4ZVG5</accession>
<gene>
    <name evidence="1" type="ORF">Edafosvirus45_7</name>
</gene>
<sequence length="45" mass="5201">MIYQQKFKLKKKDTSDSEKNIFTINKDTTTESNKEDQTGLTLSAM</sequence>
<evidence type="ECO:0000313" key="1">
    <source>
        <dbReference type="EMBL" id="AYV78898.1"/>
    </source>
</evidence>
<dbReference type="EMBL" id="MK072110">
    <property type="protein sequence ID" value="AYV78898.1"/>
    <property type="molecule type" value="Genomic_DNA"/>
</dbReference>
<feature type="non-terminal residue" evidence="1">
    <location>
        <position position="45"/>
    </location>
</feature>
<name>A0A3G4ZVG5_9VIRU</name>